<evidence type="ECO:0000313" key="1">
    <source>
        <dbReference type="EMBL" id="KAK2589706.1"/>
    </source>
</evidence>
<dbReference type="EMBL" id="JASWJB010000577">
    <property type="protein sequence ID" value="KAK2589706.1"/>
    <property type="molecule type" value="Genomic_DNA"/>
</dbReference>
<keyword evidence="2" id="KW-1185">Reference proteome</keyword>
<dbReference type="InterPro" id="IPR022085">
    <property type="entry name" value="OpdG"/>
</dbReference>
<organism evidence="1 2">
    <name type="scientific">Conoideocrella luteorostrata</name>
    <dbReference type="NCBI Taxonomy" id="1105319"/>
    <lineage>
        <taxon>Eukaryota</taxon>
        <taxon>Fungi</taxon>
        <taxon>Dikarya</taxon>
        <taxon>Ascomycota</taxon>
        <taxon>Pezizomycotina</taxon>
        <taxon>Sordariomycetes</taxon>
        <taxon>Hypocreomycetidae</taxon>
        <taxon>Hypocreales</taxon>
        <taxon>Clavicipitaceae</taxon>
        <taxon>Conoideocrella</taxon>
    </lineage>
</organism>
<evidence type="ECO:0000313" key="2">
    <source>
        <dbReference type="Proteomes" id="UP001251528"/>
    </source>
</evidence>
<accession>A0AAJ0FM67</accession>
<dbReference type="PANTHER" id="PTHR38797:SF4">
    <property type="entry name" value="NUCLEAR PORE COMPLEX PROTEIN NUP85"/>
    <property type="match status" value="1"/>
</dbReference>
<reference evidence="1" key="1">
    <citation type="submission" date="2023-06" db="EMBL/GenBank/DDBJ databases">
        <title>Conoideocrella luteorostrata (Hypocreales: Clavicipitaceae), a potential biocontrol fungus for elongate hemlock scale in United States Christmas tree production areas.</title>
        <authorList>
            <person name="Barrett H."/>
            <person name="Lovett B."/>
            <person name="Macias A.M."/>
            <person name="Stajich J.E."/>
            <person name="Kasson M.T."/>
        </authorList>
    </citation>
    <scope>NUCLEOTIDE SEQUENCE</scope>
    <source>
        <strain evidence="1">ARSEF 14590</strain>
    </source>
</reference>
<dbReference type="Proteomes" id="UP001251528">
    <property type="component" value="Unassembled WGS sequence"/>
</dbReference>
<dbReference type="InterPro" id="IPR053204">
    <property type="entry name" value="Oxopyrrolidines_Biosynth-assoc"/>
</dbReference>
<protein>
    <submittedName>
        <fullName evidence="1">Uncharacterized protein</fullName>
    </submittedName>
</protein>
<comment type="caution">
    <text evidence="1">The sequence shown here is derived from an EMBL/GenBank/DDBJ whole genome shotgun (WGS) entry which is preliminary data.</text>
</comment>
<dbReference type="PANTHER" id="PTHR38797">
    <property type="entry name" value="NUCLEAR PORE COMPLEX PROTEIN NUP85-RELATED"/>
    <property type="match status" value="1"/>
</dbReference>
<name>A0AAJ0FM67_9HYPO</name>
<gene>
    <name evidence="1" type="ORF">QQS21_012617</name>
</gene>
<dbReference type="AlphaFoldDB" id="A0AAJ0FM67"/>
<dbReference type="Pfam" id="PF12311">
    <property type="entry name" value="DUF3632"/>
    <property type="match status" value="1"/>
</dbReference>
<proteinExistence type="predicted"/>
<sequence>MTDAYLDNWYSTHPQWKLADTQIASLKQFFHGESSPLDAAKQLARYPEAADTPMEMRLRVMALWELLTDTAVKRPSTQPSIISLLRAIRTLPKVNEPSGEGEEWIDLHDGLIWHAMMHWADDWYDCFNSWSAQFLIEKAPSDQERQSRKADWTSACAFAARLDATDDEYLSSDRAGLERATGAIADALESDCRDNKEPDSLSAAAEIFKHAASTVYARCLEGKDTGMANATDGDLWNGERGFNMARWAFWEERWAGFARNENFSSEARGVAEHALAAMKAGAGRHNMTA</sequence>